<dbReference type="SUPFAM" id="SSF49899">
    <property type="entry name" value="Concanavalin A-like lectins/glucanases"/>
    <property type="match status" value="1"/>
</dbReference>
<dbReference type="SUPFAM" id="SSF57845">
    <property type="entry name" value="B-box zinc-binding domain"/>
    <property type="match status" value="1"/>
</dbReference>
<dbReference type="SMART" id="SM00336">
    <property type="entry name" value="BBOX"/>
    <property type="match status" value="1"/>
</dbReference>
<feature type="domain" description="B30.2/SPRY" evidence="7">
    <location>
        <begin position="438"/>
        <end position="614"/>
    </location>
</feature>
<evidence type="ECO:0000259" key="7">
    <source>
        <dbReference type="PROSITE" id="PS50188"/>
    </source>
</evidence>
<dbReference type="KEGG" id="cgob:115014992"/>
<evidence type="ECO:0000313" key="9">
    <source>
        <dbReference type="RefSeq" id="XP_029298015.1"/>
    </source>
</evidence>
<dbReference type="PRINTS" id="PR01407">
    <property type="entry name" value="BUTYPHLNCDUF"/>
</dbReference>
<dbReference type="InterPro" id="IPR001870">
    <property type="entry name" value="B30.2/SPRY"/>
</dbReference>
<feature type="coiled-coil region" evidence="4">
    <location>
        <begin position="346"/>
        <end position="395"/>
    </location>
</feature>
<dbReference type="CDD" id="cd12893">
    <property type="entry name" value="SPRY_PRY_TRIM35"/>
    <property type="match status" value="1"/>
</dbReference>
<dbReference type="SMART" id="SM00589">
    <property type="entry name" value="PRY"/>
    <property type="match status" value="1"/>
</dbReference>
<feature type="domain" description="B box-type" evidence="6">
    <location>
        <begin position="247"/>
        <end position="288"/>
    </location>
</feature>
<dbReference type="GO" id="GO:0008270">
    <property type="term" value="F:zinc ion binding"/>
    <property type="evidence" value="ECO:0007669"/>
    <property type="project" value="UniProtKB-KW"/>
</dbReference>
<gene>
    <name evidence="9" type="primary">LOC115014992</name>
</gene>
<feature type="region of interest" description="Disordered" evidence="5">
    <location>
        <begin position="1"/>
        <end position="30"/>
    </location>
</feature>
<sequence length="614" mass="69217">MFQQQLVVSEQQMPRHPTAINPPTGRQSAARSLAAINTGGGRREHTDEVKVGRRSGMAAPPEGRTIDQPGPTAGDIFGHYRGHAGCVRVAKGGAIVLSTHPGTNSAEDVVEQYGPPRPIGSSATTPSAAAVLVEDHLSIPWRIMTEEARPLSISAEHASPSPTEEVQPPTTLPLREELQEEYWNNFHFKQLLNPNPEPEFYKRKTSAVLSAMKSLKILFSCHAATASVKAVCRAGGRGNKHERDQRASEDLCSLHAEKLKLFCLDHQQPVCVVCRDSEKHSDHRFRPIDEAARQHKKELQETLQPLKEKLEALEEVKVKSDQTAGHMKVQARRTETQVKEQFKKLHQFLEEEEEARMAALREEEEQKSVMMKEKMEALSREIAALSHTVRTTEEQLRAEDVSFLHSYRTAVQRVQLQRPLLEAPQLLSGALIDQAKHLGNLTFNIWNKMKEMVSYSPLILDPNTSGLGLILSEDLTSVRTEQRQQLPDNPERLESDCSVLSSEGFNSGTHSWDVQVGDSTDWELGLLAESRGREIYDLDYGEYDLSVQKKLQRIRVNLDWNRGKLSFSDADTNTHIHTFTHTFTDRMFPFINTWEELPLKVLPVKLCVTVEQHK</sequence>
<dbReference type="GeneID" id="115014992"/>
<dbReference type="InterPro" id="IPR006574">
    <property type="entry name" value="PRY"/>
</dbReference>
<keyword evidence="4" id="KW-0175">Coiled coil</keyword>
<evidence type="ECO:0000256" key="4">
    <source>
        <dbReference type="SAM" id="Coils"/>
    </source>
</evidence>
<organism evidence="8 9">
    <name type="scientific">Cottoperca gobio</name>
    <name type="common">Frogmouth</name>
    <name type="synonym">Aphritis gobio</name>
    <dbReference type="NCBI Taxonomy" id="56716"/>
    <lineage>
        <taxon>Eukaryota</taxon>
        <taxon>Metazoa</taxon>
        <taxon>Chordata</taxon>
        <taxon>Craniata</taxon>
        <taxon>Vertebrata</taxon>
        <taxon>Euteleostomi</taxon>
        <taxon>Actinopterygii</taxon>
        <taxon>Neopterygii</taxon>
        <taxon>Teleostei</taxon>
        <taxon>Neoteleostei</taxon>
        <taxon>Acanthomorphata</taxon>
        <taxon>Eupercaria</taxon>
        <taxon>Perciformes</taxon>
        <taxon>Notothenioidei</taxon>
        <taxon>Bovichtidae</taxon>
        <taxon>Cottoperca</taxon>
    </lineage>
</organism>
<dbReference type="Gene3D" id="3.30.160.60">
    <property type="entry name" value="Classic Zinc Finger"/>
    <property type="match status" value="1"/>
</dbReference>
<evidence type="ECO:0000256" key="2">
    <source>
        <dbReference type="ARBA" id="ARBA00022833"/>
    </source>
</evidence>
<dbReference type="PROSITE" id="PS50119">
    <property type="entry name" value="ZF_BBOX"/>
    <property type="match status" value="1"/>
</dbReference>
<proteinExistence type="predicted"/>
<dbReference type="PANTHER" id="PTHR24103">
    <property type="entry name" value="E3 UBIQUITIN-PROTEIN LIGASE TRIM"/>
    <property type="match status" value="1"/>
</dbReference>
<dbReference type="AlphaFoldDB" id="A0A6J2QKR5"/>
<dbReference type="RefSeq" id="XP_029298015.1">
    <property type="nucleotide sequence ID" value="XM_029442155.1"/>
</dbReference>
<dbReference type="InterPro" id="IPR000315">
    <property type="entry name" value="Znf_B-box"/>
</dbReference>
<dbReference type="InterPro" id="IPR050143">
    <property type="entry name" value="TRIM/RBCC"/>
</dbReference>
<dbReference type="PROSITE" id="PS50188">
    <property type="entry name" value="B302_SPRY"/>
    <property type="match status" value="1"/>
</dbReference>
<dbReference type="InterPro" id="IPR013320">
    <property type="entry name" value="ConA-like_dom_sf"/>
</dbReference>
<accession>A0A6J2QKR5</accession>
<dbReference type="Proteomes" id="UP000504630">
    <property type="component" value="Chromosome 10"/>
</dbReference>
<evidence type="ECO:0000256" key="5">
    <source>
        <dbReference type="SAM" id="MobiDB-lite"/>
    </source>
</evidence>
<protein>
    <submittedName>
        <fullName evidence="9">LOW QUALITY PROTEIN: tripartite motif-containing protein 35-like</fullName>
    </submittedName>
</protein>
<keyword evidence="1 3" id="KW-0479">Metal-binding</keyword>
<evidence type="ECO:0000256" key="3">
    <source>
        <dbReference type="PROSITE-ProRule" id="PRU00024"/>
    </source>
</evidence>
<reference evidence="9" key="1">
    <citation type="submission" date="2025-08" db="UniProtKB">
        <authorList>
            <consortium name="RefSeq"/>
        </authorList>
    </citation>
    <scope>IDENTIFICATION</scope>
</reference>
<dbReference type="Gene3D" id="2.60.120.920">
    <property type="match status" value="2"/>
</dbReference>
<dbReference type="InParanoid" id="A0A6J2QKR5"/>
<dbReference type="OrthoDB" id="6105938at2759"/>
<keyword evidence="2" id="KW-0862">Zinc</keyword>
<feature type="compositionally biased region" description="Polar residues" evidence="5">
    <location>
        <begin position="1"/>
        <end position="12"/>
    </location>
</feature>
<dbReference type="Pfam" id="PF13765">
    <property type="entry name" value="PRY"/>
    <property type="match status" value="1"/>
</dbReference>
<evidence type="ECO:0000259" key="6">
    <source>
        <dbReference type="PROSITE" id="PS50119"/>
    </source>
</evidence>
<evidence type="ECO:0000256" key="1">
    <source>
        <dbReference type="ARBA" id="ARBA00022771"/>
    </source>
</evidence>
<dbReference type="InterPro" id="IPR043136">
    <property type="entry name" value="B30.2/SPRY_sf"/>
</dbReference>
<dbReference type="InterPro" id="IPR003879">
    <property type="entry name" value="Butyrophylin_SPRY"/>
</dbReference>
<keyword evidence="1 3" id="KW-0863">Zinc-finger</keyword>
<keyword evidence="8" id="KW-1185">Reference proteome</keyword>
<name>A0A6J2QKR5_COTGO</name>
<evidence type="ECO:0000313" key="8">
    <source>
        <dbReference type="Proteomes" id="UP000504630"/>
    </source>
</evidence>
<dbReference type="Pfam" id="PF00643">
    <property type="entry name" value="zf-B_box"/>
    <property type="match status" value="1"/>
</dbReference>